<dbReference type="PROSITE" id="PS51186">
    <property type="entry name" value="GNAT"/>
    <property type="match status" value="1"/>
</dbReference>
<evidence type="ECO:0000259" key="3">
    <source>
        <dbReference type="PROSITE" id="PS51186"/>
    </source>
</evidence>
<name>A0A9Q6IEF7_9PSED</name>
<dbReference type="InterPro" id="IPR000182">
    <property type="entry name" value="GNAT_dom"/>
</dbReference>
<dbReference type="EMBL" id="QJRN01000012">
    <property type="protein sequence ID" value="PYC33819.1"/>
    <property type="molecule type" value="Genomic_DNA"/>
</dbReference>
<dbReference type="PANTHER" id="PTHR43420">
    <property type="entry name" value="ACETYLTRANSFERASE"/>
    <property type="match status" value="1"/>
</dbReference>
<keyword evidence="2" id="KW-0012">Acyltransferase</keyword>
<evidence type="ECO:0000256" key="1">
    <source>
        <dbReference type="ARBA" id="ARBA00022679"/>
    </source>
</evidence>
<accession>A0A9Q6IEF7</accession>
<dbReference type="AlphaFoldDB" id="A0A9Q6IEF7"/>
<protein>
    <submittedName>
        <fullName evidence="4">GNAT family N-acetyltransferase</fullName>
    </submittedName>
</protein>
<organism evidence="4 5">
    <name type="scientific">Pseudomonas protegens</name>
    <dbReference type="NCBI Taxonomy" id="380021"/>
    <lineage>
        <taxon>Bacteria</taxon>
        <taxon>Pseudomonadati</taxon>
        <taxon>Pseudomonadota</taxon>
        <taxon>Gammaproteobacteria</taxon>
        <taxon>Pseudomonadales</taxon>
        <taxon>Pseudomonadaceae</taxon>
        <taxon>Pseudomonas</taxon>
    </lineage>
</organism>
<dbReference type="RefSeq" id="WP_110652656.1">
    <property type="nucleotide sequence ID" value="NZ_QJRN01000012.1"/>
</dbReference>
<comment type="caution">
    <text evidence="4">The sequence shown here is derived from an EMBL/GenBank/DDBJ whole genome shotgun (WGS) entry which is preliminary data.</text>
</comment>
<evidence type="ECO:0000313" key="5">
    <source>
        <dbReference type="Proteomes" id="UP000248188"/>
    </source>
</evidence>
<feature type="domain" description="N-acetyltransferase" evidence="3">
    <location>
        <begin position="13"/>
        <end position="177"/>
    </location>
</feature>
<dbReference type="GO" id="GO:0016747">
    <property type="term" value="F:acyltransferase activity, transferring groups other than amino-acyl groups"/>
    <property type="evidence" value="ECO:0007669"/>
    <property type="project" value="InterPro"/>
</dbReference>
<reference evidence="4 5" key="1">
    <citation type="submission" date="2018-06" db="EMBL/GenBank/DDBJ databases">
        <title>Pseudomonas diversity within urban Lake Michigan freshwaters.</title>
        <authorList>
            <person name="Batrich M."/>
            <person name="Hatzopoulos T."/>
            <person name="Putonti C."/>
        </authorList>
    </citation>
    <scope>NUCLEOTIDE SEQUENCE [LARGE SCALE GENOMIC DNA]</scope>
    <source>
        <strain evidence="4 5">MB-090624</strain>
    </source>
</reference>
<gene>
    <name evidence="4" type="ORF">DMX08_19085</name>
</gene>
<dbReference type="InterPro" id="IPR050680">
    <property type="entry name" value="YpeA/RimI_acetyltransf"/>
</dbReference>
<dbReference type="Pfam" id="PF00583">
    <property type="entry name" value="Acetyltransf_1"/>
    <property type="match status" value="1"/>
</dbReference>
<dbReference type="InterPro" id="IPR016181">
    <property type="entry name" value="Acyl_CoA_acyltransferase"/>
</dbReference>
<evidence type="ECO:0000256" key="2">
    <source>
        <dbReference type="ARBA" id="ARBA00023315"/>
    </source>
</evidence>
<dbReference type="SUPFAM" id="SSF55729">
    <property type="entry name" value="Acyl-CoA N-acyltransferases (Nat)"/>
    <property type="match status" value="1"/>
</dbReference>
<evidence type="ECO:0000313" key="4">
    <source>
        <dbReference type="EMBL" id="PYC33819.1"/>
    </source>
</evidence>
<dbReference type="Proteomes" id="UP000248188">
    <property type="component" value="Unassembled WGS sequence"/>
</dbReference>
<keyword evidence="1" id="KW-0808">Transferase</keyword>
<dbReference type="Gene3D" id="3.40.630.30">
    <property type="match status" value="1"/>
</dbReference>
<sequence>MQQGPLPHSSTGLLVREITLVDVERLQAFFVENPDYFHIVHGCAPQPDEARDEIDDRLSEGWSFTRKWKIGYFDGTGALVAMVSIVSDLLAPGVWHMGLFMVASSLRGRGIARQLHRELEDWAAGMGARWLRLSVVFANVRAEGFWRACGYVEARTRDGIELGQLRHRVRIMIKPLSWNGSQRRVKPLGHELKSLSPVPWGIFDQSGEIP</sequence>
<dbReference type="CDD" id="cd04301">
    <property type="entry name" value="NAT_SF"/>
    <property type="match status" value="1"/>
</dbReference>
<proteinExistence type="predicted"/>